<evidence type="ECO:0000313" key="6">
    <source>
        <dbReference type="EMBL" id="SFA76261.1"/>
    </source>
</evidence>
<dbReference type="InterPro" id="IPR009057">
    <property type="entry name" value="Homeodomain-like_sf"/>
</dbReference>
<accession>A0A1I0VIV9</accession>
<keyword evidence="1" id="KW-0805">Transcription regulation</keyword>
<dbReference type="STRING" id="490629.SAMN05216266_101282"/>
<feature type="domain" description="HTH tetR-type" evidence="5">
    <location>
        <begin position="18"/>
        <end position="78"/>
    </location>
</feature>
<evidence type="ECO:0000313" key="7">
    <source>
        <dbReference type="Proteomes" id="UP000243799"/>
    </source>
</evidence>
<keyword evidence="3" id="KW-0804">Transcription</keyword>
<dbReference type="AlphaFoldDB" id="A0A1I0VIV9"/>
<dbReference type="GO" id="GO:0000976">
    <property type="term" value="F:transcription cis-regulatory region binding"/>
    <property type="evidence" value="ECO:0007669"/>
    <property type="project" value="TreeGrafter"/>
</dbReference>
<dbReference type="PANTHER" id="PTHR30055">
    <property type="entry name" value="HTH-TYPE TRANSCRIPTIONAL REGULATOR RUTR"/>
    <property type="match status" value="1"/>
</dbReference>
<dbReference type="InterPro" id="IPR001647">
    <property type="entry name" value="HTH_TetR"/>
</dbReference>
<reference evidence="7" key="1">
    <citation type="submission" date="2016-10" db="EMBL/GenBank/DDBJ databases">
        <authorList>
            <person name="Varghese N."/>
            <person name="Submissions S."/>
        </authorList>
    </citation>
    <scope>NUCLEOTIDE SEQUENCE [LARGE SCALE GENOMIC DNA]</scope>
    <source>
        <strain evidence="7">CGMCC 4.3568</strain>
    </source>
</reference>
<sequence length="216" mass="23936">MSTADRRRPGRPRKLPPEELRELVLSAARTEFAAHGQRSATIEQIARAAGVSRQSVYETFGDRSALFAAVVAEVEELAVEWMGAQALGNDEPDLRMWARANFGAIFDFVEEYPDALPVLQEAERGGDPAMTRVRSQLAGLYTEASRKRWAEHGIDPGRTDTALAAMYIAMTEALVKLTADGDPPEREALVELLTEFTIGGVQRLYQHGAHIIERMR</sequence>
<evidence type="ECO:0000259" key="5">
    <source>
        <dbReference type="PROSITE" id="PS50977"/>
    </source>
</evidence>
<protein>
    <submittedName>
        <fullName evidence="6">Transcriptional regulator, TetR family</fullName>
    </submittedName>
</protein>
<dbReference type="EMBL" id="FOKG01000001">
    <property type="protein sequence ID" value="SFA76261.1"/>
    <property type="molecule type" value="Genomic_DNA"/>
</dbReference>
<dbReference type="Proteomes" id="UP000243799">
    <property type="component" value="Unassembled WGS sequence"/>
</dbReference>
<dbReference type="PANTHER" id="PTHR30055:SF234">
    <property type="entry name" value="HTH-TYPE TRANSCRIPTIONAL REGULATOR BETI"/>
    <property type="match status" value="1"/>
</dbReference>
<keyword evidence="7" id="KW-1185">Reference proteome</keyword>
<dbReference type="PRINTS" id="PR00455">
    <property type="entry name" value="HTHTETR"/>
</dbReference>
<dbReference type="GO" id="GO:0003700">
    <property type="term" value="F:DNA-binding transcription factor activity"/>
    <property type="evidence" value="ECO:0007669"/>
    <property type="project" value="TreeGrafter"/>
</dbReference>
<evidence type="ECO:0000256" key="4">
    <source>
        <dbReference type="PROSITE-ProRule" id="PRU00335"/>
    </source>
</evidence>
<dbReference type="Pfam" id="PF00440">
    <property type="entry name" value="TetR_N"/>
    <property type="match status" value="1"/>
</dbReference>
<dbReference type="Gene3D" id="1.10.357.10">
    <property type="entry name" value="Tetracycline Repressor, domain 2"/>
    <property type="match status" value="1"/>
</dbReference>
<gene>
    <name evidence="6" type="ORF">SAMN05216266_101282</name>
</gene>
<keyword evidence="2 4" id="KW-0238">DNA-binding</keyword>
<dbReference type="SUPFAM" id="SSF46689">
    <property type="entry name" value="Homeodomain-like"/>
    <property type="match status" value="1"/>
</dbReference>
<dbReference type="RefSeq" id="WP_091668224.1">
    <property type="nucleotide sequence ID" value="NZ_FOKG01000001.1"/>
</dbReference>
<evidence type="ECO:0000256" key="2">
    <source>
        <dbReference type="ARBA" id="ARBA00023125"/>
    </source>
</evidence>
<evidence type="ECO:0000256" key="3">
    <source>
        <dbReference type="ARBA" id="ARBA00023163"/>
    </source>
</evidence>
<dbReference type="OrthoDB" id="4726108at2"/>
<dbReference type="PROSITE" id="PS50977">
    <property type="entry name" value="HTH_TETR_2"/>
    <property type="match status" value="1"/>
</dbReference>
<organism evidence="6 7">
    <name type="scientific">Amycolatopsis marina</name>
    <dbReference type="NCBI Taxonomy" id="490629"/>
    <lineage>
        <taxon>Bacteria</taxon>
        <taxon>Bacillati</taxon>
        <taxon>Actinomycetota</taxon>
        <taxon>Actinomycetes</taxon>
        <taxon>Pseudonocardiales</taxon>
        <taxon>Pseudonocardiaceae</taxon>
        <taxon>Amycolatopsis</taxon>
    </lineage>
</organism>
<evidence type="ECO:0000256" key="1">
    <source>
        <dbReference type="ARBA" id="ARBA00023015"/>
    </source>
</evidence>
<proteinExistence type="predicted"/>
<dbReference type="InterPro" id="IPR050109">
    <property type="entry name" value="HTH-type_TetR-like_transc_reg"/>
</dbReference>
<name>A0A1I0VIV9_9PSEU</name>
<feature type="DNA-binding region" description="H-T-H motif" evidence="4">
    <location>
        <begin position="41"/>
        <end position="60"/>
    </location>
</feature>